<evidence type="ECO:0000313" key="1">
    <source>
        <dbReference type="EMBL" id="WOL18316.1"/>
    </source>
</evidence>
<evidence type="ECO:0000313" key="2">
    <source>
        <dbReference type="Proteomes" id="UP001327560"/>
    </source>
</evidence>
<gene>
    <name evidence="1" type="ORF">Cni_G27110</name>
</gene>
<reference evidence="1 2" key="1">
    <citation type="submission" date="2023-10" db="EMBL/GenBank/DDBJ databases">
        <title>Chromosome-scale genome assembly provides insights into flower coloration mechanisms of Canna indica.</title>
        <authorList>
            <person name="Li C."/>
        </authorList>
    </citation>
    <scope>NUCLEOTIDE SEQUENCE [LARGE SCALE GENOMIC DNA]</scope>
    <source>
        <tissue evidence="1">Flower</tissue>
    </source>
</reference>
<dbReference type="AlphaFoldDB" id="A0AAQ3QR33"/>
<keyword evidence="2" id="KW-1185">Reference proteome</keyword>
<dbReference type="Proteomes" id="UP001327560">
    <property type="component" value="Chromosome 8"/>
</dbReference>
<dbReference type="EMBL" id="CP136897">
    <property type="protein sequence ID" value="WOL18316.1"/>
    <property type="molecule type" value="Genomic_DNA"/>
</dbReference>
<protein>
    <submittedName>
        <fullName evidence="1">Uncharacterized protein</fullName>
    </submittedName>
</protein>
<organism evidence="1 2">
    <name type="scientific">Canna indica</name>
    <name type="common">Indian-shot</name>
    <dbReference type="NCBI Taxonomy" id="4628"/>
    <lineage>
        <taxon>Eukaryota</taxon>
        <taxon>Viridiplantae</taxon>
        <taxon>Streptophyta</taxon>
        <taxon>Embryophyta</taxon>
        <taxon>Tracheophyta</taxon>
        <taxon>Spermatophyta</taxon>
        <taxon>Magnoliopsida</taxon>
        <taxon>Liliopsida</taxon>
        <taxon>Zingiberales</taxon>
        <taxon>Cannaceae</taxon>
        <taxon>Canna</taxon>
    </lineage>
</organism>
<accession>A0AAQ3QR33</accession>
<sequence length="138" mass="15345">MRSVAMESRGNPDVDHLPAELHCGARVHAPHAAGLFELDEHHCLVELGIKRKTRATEHMLEETAGARDAKIPGRLLALSTSPVTLYFILAIENMYPGSKKQHSMVAKEVVLLELQPDHQHTSPQSRIVKRNALMFLIA</sequence>
<name>A0AAQ3QR33_9LILI</name>
<proteinExistence type="predicted"/>